<evidence type="ECO:0000313" key="3">
    <source>
        <dbReference type="Proteomes" id="UP001562357"/>
    </source>
</evidence>
<accession>A0ABQ0D026</accession>
<feature type="compositionally biased region" description="Polar residues" evidence="1">
    <location>
        <begin position="25"/>
        <end position="35"/>
    </location>
</feature>
<evidence type="ECO:0000256" key="1">
    <source>
        <dbReference type="SAM" id="MobiDB-lite"/>
    </source>
</evidence>
<gene>
    <name evidence="2" type="primary">g7252</name>
    <name evidence="2" type="ORF">EsDP_00007252</name>
</gene>
<feature type="compositionally biased region" description="Acidic residues" evidence="1">
    <location>
        <begin position="372"/>
        <end position="381"/>
    </location>
</feature>
<evidence type="ECO:0000313" key="2">
    <source>
        <dbReference type="EMBL" id="GAB0139035.1"/>
    </source>
</evidence>
<feature type="compositionally biased region" description="Low complexity" evidence="1">
    <location>
        <begin position="1"/>
        <end position="18"/>
    </location>
</feature>
<feature type="compositionally biased region" description="Polar residues" evidence="1">
    <location>
        <begin position="286"/>
        <end position="298"/>
    </location>
</feature>
<dbReference type="EMBL" id="BAAFGZ010000583">
    <property type="protein sequence ID" value="GAB0139035.1"/>
    <property type="molecule type" value="Genomic_DNA"/>
</dbReference>
<feature type="region of interest" description="Disordered" evidence="1">
    <location>
        <begin position="232"/>
        <end position="381"/>
    </location>
</feature>
<feature type="compositionally biased region" description="Polar residues" evidence="1">
    <location>
        <begin position="239"/>
        <end position="257"/>
    </location>
</feature>
<feature type="compositionally biased region" description="Polar residues" evidence="1">
    <location>
        <begin position="69"/>
        <end position="80"/>
    </location>
</feature>
<name>A0ABQ0D026_9HYPO</name>
<dbReference type="Proteomes" id="UP001562357">
    <property type="component" value="Unassembled WGS sequence"/>
</dbReference>
<organism evidence="2 3">
    <name type="scientific">Epichloe bromicola</name>
    <dbReference type="NCBI Taxonomy" id="79588"/>
    <lineage>
        <taxon>Eukaryota</taxon>
        <taxon>Fungi</taxon>
        <taxon>Dikarya</taxon>
        <taxon>Ascomycota</taxon>
        <taxon>Pezizomycotina</taxon>
        <taxon>Sordariomycetes</taxon>
        <taxon>Hypocreomycetidae</taxon>
        <taxon>Hypocreales</taxon>
        <taxon>Clavicipitaceae</taxon>
        <taxon>Epichloe</taxon>
    </lineage>
</organism>
<keyword evidence="3" id="KW-1185">Reference proteome</keyword>
<feature type="region of interest" description="Disordered" evidence="1">
    <location>
        <begin position="1"/>
        <end position="50"/>
    </location>
</feature>
<feature type="region of interest" description="Disordered" evidence="1">
    <location>
        <begin position="107"/>
        <end position="139"/>
    </location>
</feature>
<feature type="region of interest" description="Disordered" evidence="1">
    <location>
        <begin position="187"/>
        <end position="216"/>
    </location>
</feature>
<protein>
    <submittedName>
        <fullName evidence="2">Uncharacterized protein</fullName>
    </submittedName>
</protein>
<comment type="caution">
    <text evidence="2">The sequence shown here is derived from an EMBL/GenBank/DDBJ whole genome shotgun (WGS) entry which is preliminary data.</text>
</comment>
<reference evidence="3" key="1">
    <citation type="submission" date="2024-06" db="EMBL/GenBank/DDBJ databases">
        <title>Draft Genome Sequences of Epichloe bromicola Strains Isolated from Elymus ciliaris.</title>
        <authorList>
            <consortium name="Epichloe bromicola genome sequencing consortium"/>
            <person name="Miura A."/>
            <person name="Imano S."/>
            <person name="Ashida A."/>
            <person name="Sato I."/>
            <person name="Chiba S."/>
            <person name="Tanaka A."/>
            <person name="Camagna M."/>
            <person name="Takemoto D."/>
        </authorList>
    </citation>
    <scope>NUCLEOTIDE SEQUENCE [LARGE SCALE GENOMIC DNA]</scope>
    <source>
        <strain evidence="3">DP</strain>
    </source>
</reference>
<sequence length="381" mass="42510">MFTTKSSSLGNHSSRSSSLQHMLWSDQSSSTNSSLPRVGTPPQTIFHPQPLRGARSGLLRFRSLSPEQSWSVLGQRGSQTSRDETDDMLTHPSVQPTNCTGHLSYMSCEQSSPPKHRKSHRCGDSRSEVGCSPRIPQDLPSRITCHQRKSPELTHTLLEDTPSECSRLPFVEQRAYDEQTVAATCGSISRRPSSATHRTDEDALSPLSPELPSGIDPQELLDFLHEFEEERRCSKRNQIKPSPQPTETHCDNPSYSRPSDGVERQRGQHQVRRSAQHSAASDIAQPPSSRNHASQRTTPPDDLHSFLSADDTIPSLLVKPPDSVPAPSKSESRYRPPELFIGRFASDSQNHTPRLKTRRKSDRLDIRALPNYDDDSIDEGT</sequence>
<proteinExistence type="predicted"/>
<feature type="compositionally biased region" description="Polar residues" evidence="1">
    <location>
        <begin position="187"/>
        <end position="196"/>
    </location>
</feature>
<feature type="region of interest" description="Disordered" evidence="1">
    <location>
        <begin position="69"/>
        <end position="95"/>
    </location>
</feature>